<evidence type="ECO:0000256" key="1">
    <source>
        <dbReference type="SAM" id="SignalP"/>
    </source>
</evidence>
<feature type="domain" description="Peptidase M16 N-terminal" evidence="2">
    <location>
        <begin position="42"/>
        <end position="180"/>
    </location>
</feature>
<dbReference type="InterPro" id="IPR011765">
    <property type="entry name" value="Pept_M16_N"/>
</dbReference>
<proteinExistence type="predicted"/>
<dbReference type="STRING" id="315423.SAMN04488020_104201"/>
<name>A0A1Y5SJR8_9RHOB</name>
<sequence>MIRTVFAAAFAVLAGPALAAVEVQEVTSPGGIDAWLVEEHSIPFTALEIRFVPGAAADRDGKRGAVNLMAGLLEEGTGDLDAQGFAAARDELAARFGYDAHDDAVSVSAQFLTENRDEAVDLLRRSIVEPAFPEDAIARVKDQVLSIIARDATDPGAIARETFDRLAFGDHPYGSPVEGTAESVTALTRDDIEQAHRDTLVKDHLYVSAVGDITPEELGTLLDDLLGDLPQSSDAPLPADAGWNLEPGVEVVDYPVPQSVILFGHEGIERDDPDFFPAYVANQIFGGAGFESRLMDEVRVQRGLTYGIGTYLAPMEYAEVVGGQANSANATAAELVDVVRGQWGRIAEGVTEEELADTKTYLTGAYPLRFDGNANIASILVGMQMDELEPEYIDTRNDLIEAVTLDDITRVAERIYRPDDLSFVIVGQPEGIDAD</sequence>
<dbReference type="Gene3D" id="3.30.830.10">
    <property type="entry name" value="Metalloenzyme, LuxS/M16 peptidase-like"/>
    <property type="match status" value="2"/>
</dbReference>
<organism evidence="4 5">
    <name type="scientific">Palleronia marisminoris</name>
    <dbReference type="NCBI Taxonomy" id="315423"/>
    <lineage>
        <taxon>Bacteria</taxon>
        <taxon>Pseudomonadati</taxon>
        <taxon>Pseudomonadota</taxon>
        <taxon>Alphaproteobacteria</taxon>
        <taxon>Rhodobacterales</taxon>
        <taxon>Roseobacteraceae</taxon>
        <taxon>Palleronia</taxon>
    </lineage>
</organism>
<accession>A0A1Y5SJR8</accession>
<gene>
    <name evidence="4" type="ORF">PAM7066_01823</name>
</gene>
<feature type="signal peptide" evidence="1">
    <location>
        <begin position="1"/>
        <end position="19"/>
    </location>
</feature>
<dbReference type="OrthoDB" id="9811314at2"/>
<dbReference type="AlphaFoldDB" id="A0A1Y5SJR8"/>
<dbReference type="Pfam" id="PF00675">
    <property type="entry name" value="Peptidase_M16"/>
    <property type="match status" value="1"/>
</dbReference>
<evidence type="ECO:0000313" key="5">
    <source>
        <dbReference type="Proteomes" id="UP000193870"/>
    </source>
</evidence>
<dbReference type="Proteomes" id="UP000193870">
    <property type="component" value="Unassembled WGS sequence"/>
</dbReference>
<evidence type="ECO:0000259" key="2">
    <source>
        <dbReference type="Pfam" id="PF00675"/>
    </source>
</evidence>
<reference evidence="4 5" key="1">
    <citation type="submission" date="2017-03" db="EMBL/GenBank/DDBJ databases">
        <authorList>
            <person name="Afonso C.L."/>
            <person name="Miller P.J."/>
            <person name="Scott M.A."/>
            <person name="Spackman E."/>
            <person name="Goraichik I."/>
            <person name="Dimitrov K.M."/>
            <person name="Suarez D.L."/>
            <person name="Swayne D.E."/>
        </authorList>
    </citation>
    <scope>NUCLEOTIDE SEQUENCE [LARGE SCALE GENOMIC DNA]</scope>
    <source>
        <strain evidence="4 5">CECT 7066</strain>
    </source>
</reference>
<dbReference type="Pfam" id="PF05193">
    <property type="entry name" value="Peptidase_M16_C"/>
    <property type="match status" value="1"/>
</dbReference>
<dbReference type="PANTHER" id="PTHR11851">
    <property type="entry name" value="METALLOPROTEASE"/>
    <property type="match status" value="1"/>
</dbReference>
<feature type="chain" id="PRO_5010996746" evidence="1">
    <location>
        <begin position="20"/>
        <end position="435"/>
    </location>
</feature>
<keyword evidence="1" id="KW-0732">Signal</keyword>
<dbReference type="InterPro" id="IPR007863">
    <property type="entry name" value="Peptidase_M16_C"/>
</dbReference>
<dbReference type="SUPFAM" id="SSF63411">
    <property type="entry name" value="LuxS/MPP-like metallohydrolase"/>
    <property type="match status" value="2"/>
</dbReference>
<dbReference type="GO" id="GO:0046872">
    <property type="term" value="F:metal ion binding"/>
    <property type="evidence" value="ECO:0007669"/>
    <property type="project" value="InterPro"/>
</dbReference>
<protein>
    <submittedName>
        <fullName evidence="4">Peptidase M16 inactive domain protein</fullName>
    </submittedName>
</protein>
<dbReference type="EMBL" id="FWFV01000004">
    <property type="protein sequence ID" value="SLN42453.1"/>
    <property type="molecule type" value="Genomic_DNA"/>
</dbReference>
<dbReference type="RefSeq" id="WP_085853815.1">
    <property type="nucleotide sequence ID" value="NZ_FOPF01000004.1"/>
</dbReference>
<keyword evidence="5" id="KW-1185">Reference proteome</keyword>
<feature type="domain" description="Peptidase M16 C-terminal" evidence="3">
    <location>
        <begin position="187"/>
        <end position="360"/>
    </location>
</feature>
<evidence type="ECO:0000313" key="4">
    <source>
        <dbReference type="EMBL" id="SLN42453.1"/>
    </source>
</evidence>
<evidence type="ECO:0000259" key="3">
    <source>
        <dbReference type="Pfam" id="PF05193"/>
    </source>
</evidence>
<dbReference type="InterPro" id="IPR050361">
    <property type="entry name" value="MPP/UQCRC_Complex"/>
</dbReference>
<dbReference type="PANTHER" id="PTHR11851:SF224">
    <property type="entry name" value="PROCESSING PROTEASE"/>
    <property type="match status" value="1"/>
</dbReference>
<dbReference type="InterPro" id="IPR011249">
    <property type="entry name" value="Metalloenz_LuxS/M16"/>
</dbReference>